<protein>
    <submittedName>
        <fullName evidence="2">Uncharacterized protein</fullName>
    </submittedName>
</protein>
<gene>
    <name evidence="2" type="ORF">CR492_17795</name>
</gene>
<evidence type="ECO:0000313" key="2">
    <source>
        <dbReference type="EMBL" id="PNG24593.1"/>
    </source>
</evidence>
<name>A0A2J7TCX6_METSI</name>
<dbReference type="Gene3D" id="3.30.110.70">
    <property type="entry name" value="Hypothetical protein apc22750. Chain B"/>
    <property type="match status" value="1"/>
</dbReference>
<dbReference type="InterPro" id="IPR035439">
    <property type="entry name" value="UPF0145_dom_sf"/>
</dbReference>
<dbReference type="EMBL" id="PDZR01000028">
    <property type="protein sequence ID" value="PNG24593.1"/>
    <property type="molecule type" value="Genomic_DNA"/>
</dbReference>
<dbReference type="RefSeq" id="WP_012590590.1">
    <property type="nucleotide sequence ID" value="NZ_PDZR01000028.1"/>
</dbReference>
<organism evidence="2 3">
    <name type="scientific">Methylocella silvestris</name>
    <dbReference type="NCBI Taxonomy" id="199596"/>
    <lineage>
        <taxon>Bacteria</taxon>
        <taxon>Pseudomonadati</taxon>
        <taxon>Pseudomonadota</taxon>
        <taxon>Alphaproteobacteria</taxon>
        <taxon>Hyphomicrobiales</taxon>
        <taxon>Beijerinckiaceae</taxon>
        <taxon>Methylocella</taxon>
    </lineage>
</organism>
<dbReference type="AlphaFoldDB" id="A0A2J7TCX6"/>
<accession>A0A2J7TCX6</accession>
<comment type="similarity">
    <text evidence="1">Belongs to the UPF0145 family.</text>
</comment>
<dbReference type="OMA" id="WHAGPVD"/>
<evidence type="ECO:0000256" key="1">
    <source>
        <dbReference type="ARBA" id="ARBA00010751"/>
    </source>
</evidence>
<dbReference type="InterPro" id="IPR002765">
    <property type="entry name" value="UPF0145_YbjQ-like"/>
</dbReference>
<proteinExistence type="inferred from homology"/>
<evidence type="ECO:0000313" key="3">
    <source>
        <dbReference type="Proteomes" id="UP000236286"/>
    </source>
</evidence>
<dbReference type="Proteomes" id="UP000236286">
    <property type="component" value="Unassembled WGS sequence"/>
</dbReference>
<dbReference type="SUPFAM" id="SSF117782">
    <property type="entry name" value="YbjQ-like"/>
    <property type="match status" value="1"/>
</dbReference>
<dbReference type="Pfam" id="PF01906">
    <property type="entry name" value="YbjQ_1"/>
    <property type="match status" value="1"/>
</dbReference>
<dbReference type="OrthoDB" id="8448673at2"/>
<sequence length="95" mass="10074">MHISSTDFVNEGRILYPIGKISAASAWHAGPVDASQGDWRAVALQELIRRAEDVDADAIIDVNYVTDGIAPADESGVSLRRVLATGTAVRLADLA</sequence>
<comment type="caution">
    <text evidence="2">The sequence shown here is derived from an EMBL/GenBank/DDBJ whole genome shotgun (WGS) entry which is preliminary data.</text>
</comment>
<reference evidence="2 3" key="1">
    <citation type="submission" date="2017-10" db="EMBL/GenBank/DDBJ databases">
        <title>Genome announcement of Methylocella silvestris TVC from permafrost.</title>
        <authorList>
            <person name="Wang J."/>
            <person name="Geng K."/>
            <person name="Ul-Haque F."/>
            <person name="Crombie A.T."/>
            <person name="Street L.E."/>
            <person name="Wookey P.A."/>
            <person name="Murrell J.C."/>
            <person name="Pratscher J."/>
        </authorList>
    </citation>
    <scope>NUCLEOTIDE SEQUENCE [LARGE SCALE GENOMIC DNA]</scope>
    <source>
        <strain evidence="2 3">TVC</strain>
    </source>
</reference>